<dbReference type="EMBL" id="CP000512">
    <property type="protein sequence ID" value="ABM31486.1"/>
    <property type="molecule type" value="Genomic_DNA"/>
</dbReference>
<dbReference type="KEGG" id="aav:Aave_0888"/>
<name>A1TKJ8_PARC0</name>
<organism evidence="2 3">
    <name type="scientific">Paracidovorax citrulli (strain AAC00-1)</name>
    <name type="common">Acidovorax citrulli</name>
    <dbReference type="NCBI Taxonomy" id="397945"/>
    <lineage>
        <taxon>Bacteria</taxon>
        <taxon>Pseudomonadati</taxon>
        <taxon>Pseudomonadota</taxon>
        <taxon>Betaproteobacteria</taxon>
        <taxon>Burkholderiales</taxon>
        <taxon>Comamonadaceae</taxon>
        <taxon>Paracidovorax</taxon>
    </lineage>
</organism>
<evidence type="ECO:0000313" key="2">
    <source>
        <dbReference type="EMBL" id="ABM31486.1"/>
    </source>
</evidence>
<gene>
    <name evidence="2" type="ordered locus">Aave_0888</name>
</gene>
<feature type="compositionally biased region" description="Basic and acidic residues" evidence="1">
    <location>
        <begin position="71"/>
        <end position="84"/>
    </location>
</feature>
<dbReference type="AlphaFoldDB" id="A1TKJ8"/>
<feature type="region of interest" description="Disordered" evidence="1">
    <location>
        <begin position="65"/>
        <end position="84"/>
    </location>
</feature>
<reference evidence="2 3" key="1">
    <citation type="submission" date="2006-12" db="EMBL/GenBank/DDBJ databases">
        <title>Complete sequence of Acidovorax avenae subsp. citrulli AAC00-1.</title>
        <authorList>
            <consortium name="US DOE Joint Genome Institute"/>
            <person name="Copeland A."/>
            <person name="Lucas S."/>
            <person name="Lapidus A."/>
            <person name="Barry K."/>
            <person name="Detter J.C."/>
            <person name="Glavina del Rio T."/>
            <person name="Dalin E."/>
            <person name="Tice H."/>
            <person name="Pitluck S."/>
            <person name="Kiss H."/>
            <person name="Brettin T."/>
            <person name="Bruce D."/>
            <person name="Han C."/>
            <person name="Tapia R."/>
            <person name="Gilna P."/>
            <person name="Schmutz J."/>
            <person name="Larimer F."/>
            <person name="Land M."/>
            <person name="Hauser L."/>
            <person name="Kyrpides N."/>
            <person name="Kim E."/>
            <person name="Stahl D."/>
            <person name="Richardson P."/>
        </authorList>
    </citation>
    <scope>NUCLEOTIDE SEQUENCE [LARGE SCALE GENOMIC DNA]</scope>
    <source>
        <strain evidence="2 3">AAC00-1</strain>
    </source>
</reference>
<sequence>MNMPMVEVIHESLLICCFRRGRQREDFASRLRLLGTQAEQRRLGVGWQPLLECWKHIPAVLSNPGRIGSQRIDDKDRKTPADSADIHGDRMVFITGQYRNGPLARLRGAISQPLTKILRRLQQRQR</sequence>
<accession>A1TKJ8</accession>
<evidence type="ECO:0000256" key="1">
    <source>
        <dbReference type="SAM" id="MobiDB-lite"/>
    </source>
</evidence>
<protein>
    <submittedName>
        <fullName evidence="2">Uncharacterized protein</fullName>
    </submittedName>
</protein>
<dbReference type="Proteomes" id="UP000002596">
    <property type="component" value="Chromosome"/>
</dbReference>
<evidence type="ECO:0000313" key="3">
    <source>
        <dbReference type="Proteomes" id="UP000002596"/>
    </source>
</evidence>
<dbReference type="HOGENOM" id="CLU_1976680_0_0_4"/>
<proteinExistence type="predicted"/>